<keyword evidence="1" id="KW-1133">Transmembrane helix</keyword>
<evidence type="ECO:0000313" key="3">
    <source>
        <dbReference type="Proteomes" id="UP000694546"/>
    </source>
</evidence>
<reference evidence="2" key="1">
    <citation type="submission" date="2025-08" db="UniProtKB">
        <authorList>
            <consortium name="Ensembl"/>
        </authorList>
    </citation>
    <scope>IDENTIFICATION</scope>
</reference>
<dbReference type="InterPro" id="IPR010530">
    <property type="entry name" value="B12D"/>
</dbReference>
<dbReference type="PANTHER" id="PTHR14256:SF3">
    <property type="entry name" value="NORMAL MUCOSA OF ESOPHAGUS-SPECIFIC GENE 1 PROTEIN"/>
    <property type="match status" value="1"/>
</dbReference>
<dbReference type="Ensembl" id="ENSGMOT00000067070.1">
    <property type="protein sequence ID" value="ENSGMOP00000050240.1"/>
    <property type="gene ID" value="ENSGMOG00000029681.1"/>
</dbReference>
<sequence>TKETKMSGIIKMLRKRKEVGFSLEIALLIFIIFNVSLILIIYFLSLNKTNNPEPWERLDPSKPQKLHTINQKWRPIAELEHVKSLTK</sequence>
<evidence type="ECO:0000256" key="1">
    <source>
        <dbReference type="SAM" id="Phobius"/>
    </source>
</evidence>
<accession>A0A8C5FNU2</accession>
<keyword evidence="3" id="KW-1185">Reference proteome</keyword>
<protein>
    <submittedName>
        <fullName evidence="2">Uncharacterized protein</fullName>
    </submittedName>
</protein>
<keyword evidence="1" id="KW-0812">Transmembrane</keyword>
<dbReference type="AlphaFoldDB" id="A0A8C5FNU2"/>
<keyword evidence="1" id="KW-0472">Membrane</keyword>
<feature type="transmembrane region" description="Helical" evidence="1">
    <location>
        <begin position="21"/>
        <end position="44"/>
    </location>
</feature>
<dbReference type="Proteomes" id="UP000694546">
    <property type="component" value="Chromosome 14"/>
</dbReference>
<name>A0A8C5FNU2_GADMO</name>
<reference evidence="2" key="2">
    <citation type="submission" date="2025-09" db="UniProtKB">
        <authorList>
            <consortium name="Ensembl"/>
        </authorList>
    </citation>
    <scope>IDENTIFICATION</scope>
</reference>
<organism evidence="2 3">
    <name type="scientific">Gadus morhua</name>
    <name type="common">Atlantic cod</name>
    <dbReference type="NCBI Taxonomy" id="8049"/>
    <lineage>
        <taxon>Eukaryota</taxon>
        <taxon>Metazoa</taxon>
        <taxon>Chordata</taxon>
        <taxon>Craniata</taxon>
        <taxon>Vertebrata</taxon>
        <taxon>Euteleostomi</taxon>
        <taxon>Actinopterygii</taxon>
        <taxon>Neopterygii</taxon>
        <taxon>Teleostei</taxon>
        <taxon>Neoteleostei</taxon>
        <taxon>Acanthomorphata</taxon>
        <taxon>Zeiogadaria</taxon>
        <taxon>Gadariae</taxon>
        <taxon>Gadiformes</taxon>
        <taxon>Gadoidei</taxon>
        <taxon>Gadidae</taxon>
        <taxon>Gadus</taxon>
    </lineage>
</organism>
<dbReference type="GeneTree" id="ENSGT00950000185461"/>
<dbReference type="PANTHER" id="PTHR14256">
    <property type="entry name" value="NADH-UBIQUINONE OXIDOREDUCTASE MLRQ SUBUNIT"/>
    <property type="match status" value="1"/>
</dbReference>
<proteinExistence type="predicted"/>
<evidence type="ECO:0000313" key="2">
    <source>
        <dbReference type="Ensembl" id="ENSGMOP00000050240.1"/>
    </source>
</evidence>